<organism evidence="5">
    <name type="scientific">uncultured Sulfurovum sp</name>
    <dbReference type="NCBI Taxonomy" id="269237"/>
    <lineage>
        <taxon>Bacteria</taxon>
        <taxon>Pseudomonadati</taxon>
        <taxon>Campylobacterota</taxon>
        <taxon>Epsilonproteobacteria</taxon>
        <taxon>Campylobacterales</taxon>
        <taxon>Sulfurovaceae</taxon>
        <taxon>Sulfurovum</taxon>
        <taxon>environmental samples</taxon>
    </lineage>
</organism>
<dbReference type="Gene3D" id="3.40.50.300">
    <property type="entry name" value="P-loop containing nucleotide triphosphate hydrolases"/>
    <property type="match status" value="1"/>
</dbReference>
<dbReference type="InterPro" id="IPR017911">
    <property type="entry name" value="MacB-like_ATP-bd"/>
</dbReference>
<keyword evidence="1" id="KW-0813">Transport</keyword>
<dbReference type="PROSITE" id="PS50893">
    <property type="entry name" value="ABC_TRANSPORTER_2"/>
    <property type="match status" value="1"/>
</dbReference>
<keyword evidence="5" id="KW-0131">Cell cycle</keyword>
<dbReference type="InterPro" id="IPR015854">
    <property type="entry name" value="ABC_transpr_LolD-like"/>
</dbReference>
<dbReference type="PANTHER" id="PTHR24220:SF86">
    <property type="entry name" value="ABC TRANSPORTER ABCH.1"/>
    <property type="match status" value="1"/>
</dbReference>
<dbReference type="InterPro" id="IPR027417">
    <property type="entry name" value="P-loop_NTPase"/>
</dbReference>
<dbReference type="GO" id="GO:0051301">
    <property type="term" value="P:cell division"/>
    <property type="evidence" value="ECO:0007669"/>
    <property type="project" value="UniProtKB-KW"/>
</dbReference>
<dbReference type="SMART" id="SM00382">
    <property type="entry name" value="AAA"/>
    <property type="match status" value="1"/>
</dbReference>
<keyword evidence="2" id="KW-0547">Nucleotide-binding</keyword>
<dbReference type="GO" id="GO:0005886">
    <property type="term" value="C:plasma membrane"/>
    <property type="evidence" value="ECO:0007669"/>
    <property type="project" value="TreeGrafter"/>
</dbReference>
<name>A0A6S6T5E8_9BACT</name>
<sequence>MSNVIAANDLTLSYGSDEEIIKNASFSIKKGDFVFITGPSGSGKSTLLKSFYGNLTPGTGSLVVGGLDMVNIKKDKLQELRSHLGIVFQDYRLINEWTVEKNVVLPLWISGYSDEVQSTQAKRLLHHVKLSGKEQKYPMELSGGEQQRVGVARALAKNPFLILADEPTGNLDEYSSNVIWDLMENACHQLDTTVVVVTHRIPTVFNIRYRRFTIDEGGKVHEIIP</sequence>
<keyword evidence="3 5" id="KW-0067">ATP-binding</keyword>
<evidence type="ECO:0000259" key="4">
    <source>
        <dbReference type="PROSITE" id="PS50893"/>
    </source>
</evidence>
<dbReference type="GO" id="GO:0016887">
    <property type="term" value="F:ATP hydrolysis activity"/>
    <property type="evidence" value="ECO:0007669"/>
    <property type="project" value="InterPro"/>
</dbReference>
<keyword evidence="5" id="KW-0132">Cell division</keyword>
<dbReference type="CDD" id="cd03255">
    <property type="entry name" value="ABC_MJ0796_LolCDE_FtsE"/>
    <property type="match status" value="1"/>
</dbReference>
<accession>A0A6S6T5E8</accession>
<feature type="domain" description="ABC transporter" evidence="4">
    <location>
        <begin position="5"/>
        <end position="223"/>
    </location>
</feature>
<dbReference type="GO" id="GO:0022857">
    <property type="term" value="F:transmembrane transporter activity"/>
    <property type="evidence" value="ECO:0007669"/>
    <property type="project" value="TreeGrafter"/>
</dbReference>
<proteinExistence type="predicted"/>
<gene>
    <name evidence="5" type="ORF">HELGO_WM6684</name>
</gene>
<dbReference type="PROSITE" id="PS00211">
    <property type="entry name" value="ABC_TRANSPORTER_1"/>
    <property type="match status" value="1"/>
</dbReference>
<evidence type="ECO:0000256" key="1">
    <source>
        <dbReference type="ARBA" id="ARBA00022448"/>
    </source>
</evidence>
<dbReference type="InterPro" id="IPR003439">
    <property type="entry name" value="ABC_transporter-like_ATP-bd"/>
</dbReference>
<evidence type="ECO:0000313" key="5">
    <source>
        <dbReference type="EMBL" id="CAA6814473.1"/>
    </source>
</evidence>
<dbReference type="Pfam" id="PF00005">
    <property type="entry name" value="ABC_tran"/>
    <property type="match status" value="1"/>
</dbReference>
<evidence type="ECO:0000256" key="2">
    <source>
        <dbReference type="ARBA" id="ARBA00022741"/>
    </source>
</evidence>
<dbReference type="InterPro" id="IPR017871">
    <property type="entry name" value="ABC_transporter-like_CS"/>
</dbReference>
<dbReference type="EMBL" id="CACVAX010000041">
    <property type="protein sequence ID" value="CAA6814473.1"/>
    <property type="molecule type" value="Genomic_DNA"/>
</dbReference>
<dbReference type="PANTHER" id="PTHR24220">
    <property type="entry name" value="IMPORT ATP-BINDING PROTEIN"/>
    <property type="match status" value="1"/>
</dbReference>
<evidence type="ECO:0000256" key="3">
    <source>
        <dbReference type="ARBA" id="ARBA00022840"/>
    </source>
</evidence>
<dbReference type="GO" id="GO:0005524">
    <property type="term" value="F:ATP binding"/>
    <property type="evidence" value="ECO:0007669"/>
    <property type="project" value="UniProtKB-KW"/>
</dbReference>
<protein>
    <submittedName>
        <fullName evidence="5">Cell division transporter, ATP-binding protein FtsE (TC 3.A.5.1.1)</fullName>
    </submittedName>
</protein>
<dbReference type="SUPFAM" id="SSF52540">
    <property type="entry name" value="P-loop containing nucleoside triphosphate hydrolases"/>
    <property type="match status" value="1"/>
</dbReference>
<dbReference type="InterPro" id="IPR003593">
    <property type="entry name" value="AAA+_ATPase"/>
</dbReference>
<dbReference type="AlphaFoldDB" id="A0A6S6T5E8"/>
<reference evidence="5" key="1">
    <citation type="submission" date="2020-01" db="EMBL/GenBank/DDBJ databases">
        <authorList>
            <person name="Meier V. D."/>
            <person name="Meier V D."/>
        </authorList>
    </citation>
    <scope>NUCLEOTIDE SEQUENCE</scope>
    <source>
        <strain evidence="5">HLG_WM_MAG_04</strain>
    </source>
</reference>